<keyword evidence="4" id="KW-1133">Transmembrane helix</keyword>
<name>A0ABT1BV37_9BACT</name>
<dbReference type="Pfam" id="PF01553">
    <property type="entry name" value="Acyltransferase"/>
    <property type="match status" value="1"/>
</dbReference>
<keyword evidence="4" id="KW-0812">Transmembrane</keyword>
<reference evidence="6 7" key="1">
    <citation type="submission" date="2022-06" db="EMBL/GenBank/DDBJ databases">
        <title>A taxonomic note on the genus Prevotella: Description of four novel genera and emended description of the genera Hallella and Xylanibacter.</title>
        <authorList>
            <person name="Hitch T.C.A."/>
        </authorList>
    </citation>
    <scope>NUCLEOTIDE SEQUENCE [LARGE SCALE GENOMIC DNA]</scope>
    <source>
        <strain evidence="6 7">DSM 100619</strain>
    </source>
</reference>
<comment type="caution">
    <text evidence="6">The sequence shown here is derived from an EMBL/GenBank/DDBJ whole genome shotgun (WGS) entry which is preliminary data.</text>
</comment>
<evidence type="ECO:0000256" key="3">
    <source>
        <dbReference type="ARBA" id="ARBA00023315"/>
    </source>
</evidence>
<gene>
    <name evidence="6" type="ORF">NG821_03685</name>
</gene>
<dbReference type="PANTHER" id="PTHR10434:SF66">
    <property type="entry name" value="PHOSPHOLIPID_GLYCEROL ACYLTRANSFERASE DOMAIN-CONTAINING PROTEIN"/>
    <property type="match status" value="1"/>
</dbReference>
<keyword evidence="4" id="KW-0472">Membrane</keyword>
<dbReference type="InterPro" id="IPR002123">
    <property type="entry name" value="Plipid/glycerol_acylTrfase"/>
</dbReference>
<comment type="pathway">
    <text evidence="1">Lipid metabolism.</text>
</comment>
<proteinExistence type="predicted"/>
<feature type="transmembrane region" description="Helical" evidence="4">
    <location>
        <begin position="12"/>
        <end position="37"/>
    </location>
</feature>
<dbReference type="PANTHER" id="PTHR10434">
    <property type="entry name" value="1-ACYL-SN-GLYCEROL-3-PHOSPHATE ACYLTRANSFERASE"/>
    <property type="match status" value="1"/>
</dbReference>
<evidence type="ECO:0000313" key="7">
    <source>
        <dbReference type="Proteomes" id="UP001204015"/>
    </source>
</evidence>
<sequence>MKWLVIFFYRLYQLVIFLPLFILCTIVCALMAIIGCVVGNEHFWSYYSGKLWSMWTVFLLFLPVKIEGRENLDEKQSYVFVANHQGTFDIFLIYGFLNRNFKWMMKRELEHIPFVGPACKACHHIFVDKRSPSGIRRTIGEAQNTLKQGMSLVVFPEGARTWTGHMGVFRRGPFLLADELQLPVCPLTINGSFEVKPRMKDIWWVYWHPLKLTIHQPIFPQGKGRKNEKYLMEKSYEAIMSSLEPDYQGFVENTDQ</sequence>
<accession>A0ABT1BV37</accession>
<dbReference type="CDD" id="cd07989">
    <property type="entry name" value="LPLAT_AGPAT-like"/>
    <property type="match status" value="1"/>
</dbReference>
<dbReference type="SUPFAM" id="SSF69593">
    <property type="entry name" value="Glycerol-3-phosphate (1)-acyltransferase"/>
    <property type="match status" value="1"/>
</dbReference>
<feature type="transmembrane region" description="Helical" evidence="4">
    <location>
        <begin position="78"/>
        <end position="97"/>
    </location>
</feature>
<evidence type="ECO:0000256" key="1">
    <source>
        <dbReference type="ARBA" id="ARBA00005189"/>
    </source>
</evidence>
<evidence type="ECO:0000256" key="2">
    <source>
        <dbReference type="ARBA" id="ARBA00022679"/>
    </source>
</evidence>
<keyword evidence="2" id="KW-0808">Transferase</keyword>
<dbReference type="Proteomes" id="UP001204015">
    <property type="component" value="Unassembled WGS sequence"/>
</dbReference>
<dbReference type="GO" id="GO:0016746">
    <property type="term" value="F:acyltransferase activity"/>
    <property type="evidence" value="ECO:0007669"/>
    <property type="project" value="UniProtKB-KW"/>
</dbReference>
<evidence type="ECO:0000256" key="4">
    <source>
        <dbReference type="SAM" id="Phobius"/>
    </source>
</evidence>
<keyword evidence="7" id="KW-1185">Reference proteome</keyword>
<feature type="transmembrane region" description="Helical" evidence="4">
    <location>
        <begin position="49"/>
        <end position="66"/>
    </location>
</feature>
<organism evidence="6 7">
    <name type="scientific">Segatella cerevisiae</name>
    <dbReference type="NCBI Taxonomy" id="2053716"/>
    <lineage>
        <taxon>Bacteria</taxon>
        <taxon>Pseudomonadati</taxon>
        <taxon>Bacteroidota</taxon>
        <taxon>Bacteroidia</taxon>
        <taxon>Bacteroidales</taxon>
        <taxon>Prevotellaceae</taxon>
        <taxon>Segatella</taxon>
    </lineage>
</organism>
<dbReference type="SMART" id="SM00563">
    <property type="entry name" value="PlsC"/>
    <property type="match status" value="1"/>
</dbReference>
<keyword evidence="3 6" id="KW-0012">Acyltransferase</keyword>
<dbReference type="EMBL" id="JAMXLY010000009">
    <property type="protein sequence ID" value="MCO6024954.1"/>
    <property type="molecule type" value="Genomic_DNA"/>
</dbReference>
<evidence type="ECO:0000259" key="5">
    <source>
        <dbReference type="SMART" id="SM00563"/>
    </source>
</evidence>
<protein>
    <submittedName>
        <fullName evidence="6">1-acyl-sn-glycerol-3-phosphate acyltransferase</fullName>
    </submittedName>
</protein>
<feature type="domain" description="Phospholipid/glycerol acyltransferase" evidence="5">
    <location>
        <begin position="78"/>
        <end position="192"/>
    </location>
</feature>
<evidence type="ECO:0000313" key="6">
    <source>
        <dbReference type="EMBL" id="MCO6024954.1"/>
    </source>
</evidence>